<proteinExistence type="predicted"/>
<organism evidence="2 3">
    <name type="scientific">Spongiibacter nanhainus</name>
    <dbReference type="NCBI Taxonomy" id="2794344"/>
    <lineage>
        <taxon>Bacteria</taxon>
        <taxon>Pseudomonadati</taxon>
        <taxon>Pseudomonadota</taxon>
        <taxon>Gammaproteobacteria</taxon>
        <taxon>Cellvibrionales</taxon>
        <taxon>Spongiibacteraceae</taxon>
        <taxon>Spongiibacter</taxon>
    </lineage>
</organism>
<feature type="transmembrane region" description="Helical" evidence="1">
    <location>
        <begin position="20"/>
        <end position="41"/>
    </location>
</feature>
<dbReference type="RefSeq" id="WP_198571393.1">
    <property type="nucleotide sequence ID" value="NZ_CP066167.1"/>
</dbReference>
<evidence type="ECO:0000313" key="2">
    <source>
        <dbReference type="EMBL" id="QQD19909.1"/>
    </source>
</evidence>
<protein>
    <submittedName>
        <fullName evidence="2">Uncharacterized protein</fullName>
    </submittedName>
</protein>
<reference evidence="2 3" key="1">
    <citation type="submission" date="2020-12" db="EMBL/GenBank/DDBJ databases">
        <authorList>
            <person name="Shan Y."/>
        </authorList>
    </citation>
    <scope>NUCLEOTIDE SEQUENCE [LARGE SCALE GENOMIC DNA]</scope>
    <source>
        <strain evidence="3">csc3.9</strain>
    </source>
</reference>
<dbReference type="EMBL" id="CP066167">
    <property type="protein sequence ID" value="QQD19909.1"/>
    <property type="molecule type" value="Genomic_DNA"/>
</dbReference>
<keyword evidence="1" id="KW-1133">Transmembrane helix</keyword>
<name>A0A7T4R447_9GAMM</name>
<keyword evidence="1" id="KW-0812">Transmembrane</keyword>
<gene>
    <name evidence="2" type="ORF">I6N98_08780</name>
</gene>
<sequence length="119" mass="12956">MSVFQEQSPRFRHHMRIIGLNVAAVLNAIFSFSLLVVAMTASAQSSSSQGDEEQPLPVVKLSPAVRSEVIDPYAELPCRKLGTVSPDTEVQREALKRRSKACLKAHEAFLPSATAPGPR</sequence>
<evidence type="ECO:0000256" key="1">
    <source>
        <dbReference type="SAM" id="Phobius"/>
    </source>
</evidence>
<dbReference type="KEGG" id="snan:I6N98_08780"/>
<evidence type="ECO:0000313" key="3">
    <source>
        <dbReference type="Proteomes" id="UP000596063"/>
    </source>
</evidence>
<keyword evidence="3" id="KW-1185">Reference proteome</keyword>
<dbReference type="AlphaFoldDB" id="A0A7T4R447"/>
<dbReference type="Proteomes" id="UP000596063">
    <property type="component" value="Chromosome"/>
</dbReference>
<accession>A0A7T4R447</accession>
<keyword evidence="1" id="KW-0472">Membrane</keyword>